<accession>A0A0C2WFJ8</accession>
<organism evidence="1 2">
    <name type="scientific">Amanita muscaria (strain Koide BX008)</name>
    <dbReference type="NCBI Taxonomy" id="946122"/>
    <lineage>
        <taxon>Eukaryota</taxon>
        <taxon>Fungi</taxon>
        <taxon>Dikarya</taxon>
        <taxon>Basidiomycota</taxon>
        <taxon>Agaricomycotina</taxon>
        <taxon>Agaricomycetes</taxon>
        <taxon>Agaricomycetidae</taxon>
        <taxon>Agaricales</taxon>
        <taxon>Pluteineae</taxon>
        <taxon>Amanitaceae</taxon>
        <taxon>Amanita</taxon>
    </lineage>
</organism>
<dbReference type="OrthoDB" id="3229882at2759"/>
<dbReference type="EMBL" id="KN818302">
    <property type="protein sequence ID" value="KIL60197.1"/>
    <property type="molecule type" value="Genomic_DNA"/>
</dbReference>
<gene>
    <name evidence="1" type="ORF">M378DRAFT_57973</name>
</gene>
<feature type="non-terminal residue" evidence="1">
    <location>
        <position position="231"/>
    </location>
</feature>
<protein>
    <submittedName>
        <fullName evidence="1">Uncharacterized protein</fullName>
    </submittedName>
</protein>
<keyword evidence="2" id="KW-1185">Reference proteome</keyword>
<dbReference type="AlphaFoldDB" id="A0A0C2WFJ8"/>
<sequence length="231" mass="26568">MMLWIKGNLTPQEMRNLMLDPNSDFQQKIVAWVESCQVGEFLTGTQEEVLQMVQEKAKSPDYKDPTETLPEAPPLMCSVQCKKCKKCRRLETWWEQFEVTVDDIVSKSNIHNCERGTNKDGSRSKKMMYVGCRANKYGTCKARFPRPTFKVTQIDPETGSLNLKKGEPWMNSITSYLTYIFRCNTDVTSMWSGTALKAVIVYVSDYITKTGLKTHVVFDAIRSIFDKNRDI</sequence>
<dbReference type="HOGENOM" id="CLU_034012_0_0_1"/>
<name>A0A0C2WFJ8_AMAMK</name>
<dbReference type="STRING" id="946122.A0A0C2WFJ8"/>
<proteinExistence type="predicted"/>
<reference evidence="1 2" key="1">
    <citation type="submission" date="2014-04" db="EMBL/GenBank/DDBJ databases">
        <title>Evolutionary Origins and Diversification of the Mycorrhizal Mutualists.</title>
        <authorList>
            <consortium name="DOE Joint Genome Institute"/>
            <consortium name="Mycorrhizal Genomics Consortium"/>
            <person name="Kohler A."/>
            <person name="Kuo A."/>
            <person name="Nagy L.G."/>
            <person name="Floudas D."/>
            <person name="Copeland A."/>
            <person name="Barry K.W."/>
            <person name="Cichocki N."/>
            <person name="Veneault-Fourrey C."/>
            <person name="LaButti K."/>
            <person name="Lindquist E.A."/>
            <person name="Lipzen A."/>
            <person name="Lundell T."/>
            <person name="Morin E."/>
            <person name="Murat C."/>
            <person name="Riley R."/>
            <person name="Ohm R."/>
            <person name="Sun H."/>
            <person name="Tunlid A."/>
            <person name="Henrissat B."/>
            <person name="Grigoriev I.V."/>
            <person name="Hibbett D.S."/>
            <person name="Martin F."/>
        </authorList>
    </citation>
    <scope>NUCLEOTIDE SEQUENCE [LARGE SCALE GENOMIC DNA]</scope>
    <source>
        <strain evidence="1 2">Koide BX008</strain>
    </source>
</reference>
<dbReference type="InParanoid" id="A0A0C2WFJ8"/>
<evidence type="ECO:0000313" key="1">
    <source>
        <dbReference type="EMBL" id="KIL60197.1"/>
    </source>
</evidence>
<dbReference type="Proteomes" id="UP000054549">
    <property type="component" value="Unassembled WGS sequence"/>
</dbReference>
<evidence type="ECO:0000313" key="2">
    <source>
        <dbReference type="Proteomes" id="UP000054549"/>
    </source>
</evidence>